<gene>
    <name evidence="1" type="ORF">MTCD1_01516</name>
</gene>
<dbReference type="Proteomes" id="UP000197068">
    <property type="component" value="Unassembled WGS sequence"/>
</dbReference>
<evidence type="ECO:0008006" key="3">
    <source>
        <dbReference type="Google" id="ProtNLM"/>
    </source>
</evidence>
<name>A0ABQ0MU78_9GAMM</name>
<dbReference type="InterPro" id="IPR019934">
    <property type="entry name" value="CHP03545"/>
</dbReference>
<accession>A0ABQ0MU78</accession>
<dbReference type="EMBL" id="BDQM01000009">
    <property type="protein sequence ID" value="GAW95910.1"/>
    <property type="molecule type" value="Genomic_DNA"/>
</dbReference>
<reference evidence="1 2" key="1">
    <citation type="submission" date="2017-06" db="EMBL/GenBank/DDBJ databases">
        <title>Whole Genome Sequences of Colwellia marinimaniae MTCD1.</title>
        <authorList>
            <person name="Kusumoto H."/>
            <person name="Inoue M."/>
            <person name="Tanikawa K."/>
            <person name="Maeji H."/>
            <person name="Cameron J.H."/>
            <person name="Bartlett D.H."/>
        </authorList>
    </citation>
    <scope>NUCLEOTIDE SEQUENCE [LARGE SCALE GENOMIC DNA]</scope>
    <source>
        <strain evidence="1 2">MTCD1</strain>
    </source>
</reference>
<evidence type="ECO:0000313" key="1">
    <source>
        <dbReference type="EMBL" id="GAW95910.1"/>
    </source>
</evidence>
<comment type="caution">
    <text evidence="1">The sequence shown here is derived from an EMBL/GenBank/DDBJ whole genome shotgun (WGS) entry which is preliminary data.</text>
</comment>
<dbReference type="NCBIfam" id="TIGR03545">
    <property type="entry name" value="TIGR03545 family protein"/>
    <property type="match status" value="1"/>
</dbReference>
<protein>
    <recommendedName>
        <fullName evidence="3">TIGR03545 family protein</fullName>
    </recommendedName>
</protein>
<organism evidence="1 2">
    <name type="scientific">Colwellia marinimaniae</name>
    <dbReference type="NCBI Taxonomy" id="1513592"/>
    <lineage>
        <taxon>Bacteria</taxon>
        <taxon>Pseudomonadati</taxon>
        <taxon>Pseudomonadota</taxon>
        <taxon>Gammaproteobacteria</taxon>
        <taxon>Alteromonadales</taxon>
        <taxon>Colwelliaceae</taxon>
        <taxon>Colwellia</taxon>
    </lineage>
</organism>
<dbReference type="RefSeq" id="WP_057181898.1">
    <property type="nucleotide sequence ID" value="NZ_BDQM01000009.1"/>
</dbReference>
<sequence length="605" mass="66501">MARFIRWQGMVAFLVLSALVVVFGYFFAESLVKKALVSSAESAFGAEVNIAEVKLAYSPLQISVLGLQVTDKAAPTQNLFSFERATAGIDVWQYLFGKIIIDELEVSQLAFSSVRAQPGRVFADEQASDEGAQASLAEQAKAILPEVDIKLPDVKSLLNDSNLLTVKASKQLQHSYKTEQAKIKALKAQLPNKAKLKSYQDKVKALGKMNVNSLADIEKIKTAFEQIKAEFKADQALVKKAKQQVLASKDLLAKHVNQLKTAPGKDWQQIEKTYQLESIDAEDFAHILFGEQARDYVKKAQWAYEKISPFLDNSQTAATANEVKTHTSGRFIFFKEESPLPSVLIKKALFSIQLAQGEVIVSGSELTHQHWLRGKNSLINISSTANGELSLTSHFKLSQSGAFNAGGAWFVNDRWLSNTQLTKSKTLTLSLDKAQLSGKGTFSLSNNDISAANHLSLKQASFQGQANSKITQLLLATMKSLDSLTIDVAVNGELNRPKFTIASSLSNALTGAFKQQVADRLTDFKDKVNKGLNEKLANALKLGDSQTAELLDLEALLTDTDKALADLKNSDIVKQQQKKLEDKLKNKAKDKLKDKLKNKFGDLFG</sequence>
<keyword evidence="2" id="KW-1185">Reference proteome</keyword>
<proteinExistence type="predicted"/>
<evidence type="ECO:0000313" key="2">
    <source>
        <dbReference type="Proteomes" id="UP000197068"/>
    </source>
</evidence>